<dbReference type="PANTHER" id="PTHR41260">
    <property type="entry name" value="PROTEIN ECSC"/>
    <property type="match status" value="1"/>
</dbReference>
<name>A0A0M0LGX3_9BACI</name>
<accession>A0A0M0LGX3</accession>
<gene>
    <name evidence="1" type="ORF">AMD01_00145</name>
</gene>
<protein>
    <submittedName>
        <fullName evidence="1">EcsC</fullName>
    </submittedName>
</protein>
<dbReference type="Pfam" id="PF12787">
    <property type="entry name" value="EcsC"/>
    <property type="match status" value="1"/>
</dbReference>
<organism evidence="1 2">
    <name type="scientific">Priestia koreensis</name>
    <dbReference type="NCBI Taxonomy" id="284581"/>
    <lineage>
        <taxon>Bacteria</taxon>
        <taxon>Bacillati</taxon>
        <taxon>Bacillota</taxon>
        <taxon>Bacilli</taxon>
        <taxon>Bacillales</taxon>
        <taxon>Bacillaceae</taxon>
        <taxon>Priestia</taxon>
    </lineage>
</organism>
<dbReference type="Proteomes" id="UP000037558">
    <property type="component" value="Unassembled WGS sequence"/>
</dbReference>
<keyword evidence="2" id="KW-1185">Reference proteome</keyword>
<dbReference type="InterPro" id="IPR024787">
    <property type="entry name" value="EcsC"/>
</dbReference>
<proteinExistence type="predicted"/>
<comment type="caution">
    <text evidence="1">The sequence shown here is derived from an EMBL/GenBank/DDBJ whole genome shotgun (WGS) entry which is preliminary data.</text>
</comment>
<dbReference type="EMBL" id="LILC01000002">
    <property type="protein sequence ID" value="KOO50221.1"/>
    <property type="molecule type" value="Genomic_DNA"/>
</dbReference>
<dbReference type="PANTHER" id="PTHR41260:SF1">
    <property type="entry name" value="PROTEIN ECSC"/>
    <property type="match status" value="1"/>
</dbReference>
<dbReference type="PATRIC" id="fig|284581.3.peg.261"/>
<dbReference type="RefSeq" id="WP_053399366.1">
    <property type="nucleotide sequence ID" value="NZ_LILC01000002.1"/>
</dbReference>
<dbReference type="OrthoDB" id="1705901at2"/>
<evidence type="ECO:0000313" key="2">
    <source>
        <dbReference type="Proteomes" id="UP000037558"/>
    </source>
</evidence>
<evidence type="ECO:0000313" key="1">
    <source>
        <dbReference type="EMBL" id="KOO50221.1"/>
    </source>
</evidence>
<dbReference type="AlphaFoldDB" id="A0A0M0LGX3"/>
<dbReference type="STRING" id="284581.AMD01_00145"/>
<sequence>MLSYEQRALKDAENWQDQWLKRASITQRMAKKVQDQINNRIPVKVHQVVTESIKKMVEATVMGSNFTTKQKDVHDLSFEAKEELVVKVMDKYKKIAAVEGAGTGAGGIVWGLADFPLLLSIKMKCLFEIANLYGMDIKRTEERVFLLYIFHLAFCSHDEREKIMNTLETFEHHKKEMATIDWRTFQQEYRDYIDLVKLLQLVPGIGAAVGAYANYNLLDHLGEVAMNVYRLRLLKK</sequence>
<reference evidence="2" key="1">
    <citation type="submission" date="2015-08" db="EMBL/GenBank/DDBJ databases">
        <title>Fjat-14210 dsm16467.</title>
        <authorList>
            <person name="Liu B."/>
            <person name="Wang J."/>
            <person name="Zhu Y."/>
            <person name="Liu G."/>
            <person name="Chen Q."/>
            <person name="Chen Z."/>
            <person name="Lan J."/>
            <person name="Che J."/>
            <person name="Ge C."/>
            <person name="Shi H."/>
            <person name="Pan Z."/>
            <person name="Liu X."/>
        </authorList>
    </citation>
    <scope>NUCLEOTIDE SEQUENCE [LARGE SCALE GENOMIC DNA]</scope>
    <source>
        <strain evidence="2">DSM 16467</strain>
    </source>
</reference>